<sequence length="120" mass="13040">MGPALEPCGIDSREYGVLSVLGRSEPMSQLEAAQRMGIDRTTMVAMVDGLERKGLVGRRPHPADRRKNIVEPTERGRAVLAEAGRLVAAAEEEFLAPLPDGDARLLRDALERLIPPRSDG</sequence>
<proteinExistence type="predicted"/>
<keyword evidence="6" id="KW-1185">Reference proteome</keyword>
<keyword evidence="1" id="KW-0805">Transcription regulation</keyword>
<dbReference type="SMART" id="SM00347">
    <property type="entry name" value="HTH_MARR"/>
    <property type="match status" value="1"/>
</dbReference>
<dbReference type="InterPro" id="IPR036390">
    <property type="entry name" value="WH_DNA-bd_sf"/>
</dbReference>
<evidence type="ECO:0000256" key="1">
    <source>
        <dbReference type="ARBA" id="ARBA00023015"/>
    </source>
</evidence>
<dbReference type="PANTHER" id="PTHR42756">
    <property type="entry name" value="TRANSCRIPTIONAL REGULATOR, MARR"/>
    <property type="match status" value="1"/>
</dbReference>
<evidence type="ECO:0000256" key="2">
    <source>
        <dbReference type="ARBA" id="ARBA00023125"/>
    </source>
</evidence>
<dbReference type="EMBL" id="JAATEP010000003">
    <property type="protein sequence ID" value="NJP89232.1"/>
    <property type="molecule type" value="Genomic_DNA"/>
</dbReference>
<dbReference type="InterPro" id="IPR000835">
    <property type="entry name" value="HTH_MarR-typ"/>
</dbReference>
<reference evidence="5 6" key="1">
    <citation type="submission" date="2020-03" db="EMBL/GenBank/DDBJ databases">
        <title>WGS of actinomycetes isolated from Thailand.</title>
        <authorList>
            <person name="Thawai C."/>
        </authorList>
    </citation>
    <scope>NUCLEOTIDE SEQUENCE [LARGE SCALE GENOMIC DNA]</scope>
    <source>
        <strain evidence="5 6">FMUSA5-5</strain>
    </source>
</reference>
<dbReference type="PRINTS" id="PR00598">
    <property type="entry name" value="HTHMARR"/>
</dbReference>
<name>A0ABX1AY86_9ACTN</name>
<keyword evidence="2" id="KW-0238">DNA-binding</keyword>
<protein>
    <submittedName>
        <fullName evidence="5">MarR family transcriptional regulator</fullName>
    </submittedName>
</protein>
<accession>A0ABX1AY86</accession>
<dbReference type="InterPro" id="IPR036388">
    <property type="entry name" value="WH-like_DNA-bd_sf"/>
</dbReference>
<feature type="domain" description="HTH marR-type" evidence="4">
    <location>
        <begin position="1"/>
        <end position="115"/>
    </location>
</feature>
<dbReference type="PANTHER" id="PTHR42756:SF1">
    <property type="entry name" value="TRANSCRIPTIONAL REPRESSOR OF EMRAB OPERON"/>
    <property type="match status" value="1"/>
</dbReference>
<dbReference type="Gene3D" id="1.10.10.10">
    <property type="entry name" value="Winged helix-like DNA-binding domain superfamily/Winged helix DNA-binding domain"/>
    <property type="match status" value="1"/>
</dbReference>
<keyword evidence="3" id="KW-0804">Transcription</keyword>
<evidence type="ECO:0000259" key="4">
    <source>
        <dbReference type="PROSITE" id="PS50995"/>
    </source>
</evidence>
<dbReference type="PROSITE" id="PS50995">
    <property type="entry name" value="HTH_MARR_2"/>
    <property type="match status" value="1"/>
</dbReference>
<evidence type="ECO:0000313" key="5">
    <source>
        <dbReference type="EMBL" id="NJP89232.1"/>
    </source>
</evidence>
<dbReference type="Pfam" id="PF12802">
    <property type="entry name" value="MarR_2"/>
    <property type="match status" value="1"/>
</dbReference>
<dbReference type="SUPFAM" id="SSF46785">
    <property type="entry name" value="Winged helix' DNA-binding domain"/>
    <property type="match status" value="1"/>
</dbReference>
<organism evidence="5 6">
    <name type="scientific">Nonomuraea composti</name>
    <dbReference type="NCBI Taxonomy" id="2720023"/>
    <lineage>
        <taxon>Bacteria</taxon>
        <taxon>Bacillati</taxon>
        <taxon>Actinomycetota</taxon>
        <taxon>Actinomycetes</taxon>
        <taxon>Streptosporangiales</taxon>
        <taxon>Streptosporangiaceae</taxon>
        <taxon>Nonomuraea</taxon>
    </lineage>
</organism>
<comment type="caution">
    <text evidence="5">The sequence shown here is derived from an EMBL/GenBank/DDBJ whole genome shotgun (WGS) entry which is preliminary data.</text>
</comment>
<dbReference type="Proteomes" id="UP000696294">
    <property type="component" value="Unassembled WGS sequence"/>
</dbReference>
<evidence type="ECO:0000256" key="3">
    <source>
        <dbReference type="ARBA" id="ARBA00023163"/>
    </source>
</evidence>
<evidence type="ECO:0000313" key="6">
    <source>
        <dbReference type="Proteomes" id="UP000696294"/>
    </source>
</evidence>
<gene>
    <name evidence="5" type="ORF">HCN51_07190</name>
</gene>